<proteinExistence type="predicted"/>
<dbReference type="CDD" id="cd00156">
    <property type="entry name" value="REC"/>
    <property type="match status" value="1"/>
</dbReference>
<name>A0A1G1Z6D5_9BACT</name>
<evidence type="ECO:0000259" key="3">
    <source>
        <dbReference type="PROSITE" id="PS50110"/>
    </source>
</evidence>
<evidence type="ECO:0000256" key="2">
    <source>
        <dbReference type="PROSITE-ProRule" id="PRU00169"/>
    </source>
</evidence>
<dbReference type="GO" id="GO:0000160">
    <property type="term" value="P:phosphorelay signal transduction system"/>
    <property type="evidence" value="ECO:0007669"/>
    <property type="project" value="InterPro"/>
</dbReference>
<evidence type="ECO:0000313" key="4">
    <source>
        <dbReference type="EMBL" id="OGY60009.1"/>
    </source>
</evidence>
<dbReference type="EMBL" id="MHIY01000011">
    <property type="protein sequence ID" value="OGY60009.1"/>
    <property type="molecule type" value="Genomic_DNA"/>
</dbReference>
<dbReference type="Proteomes" id="UP000178744">
    <property type="component" value="Unassembled WGS sequence"/>
</dbReference>
<keyword evidence="1 2" id="KW-0597">Phosphoprotein</keyword>
<sequence>MPKPNLRILVVEDEQPLIEAIKKKLELSGFQVLSARSVKQAIDYLNTISDISIVWLDHYLMGKETGMDFITWMKAEERFKNMPIFVVSNTVTSDKVTTYLALGADKYYAKANYRLDQIIADIKKSIAQT</sequence>
<dbReference type="SMART" id="SM00448">
    <property type="entry name" value="REC"/>
    <property type="match status" value="1"/>
</dbReference>
<dbReference type="InterPro" id="IPR050595">
    <property type="entry name" value="Bact_response_regulator"/>
</dbReference>
<gene>
    <name evidence="4" type="ORF">A3B23_02935</name>
</gene>
<reference evidence="4 5" key="1">
    <citation type="journal article" date="2016" name="Nat. Commun.">
        <title>Thousands of microbial genomes shed light on interconnected biogeochemical processes in an aquifer system.</title>
        <authorList>
            <person name="Anantharaman K."/>
            <person name="Brown C.T."/>
            <person name="Hug L.A."/>
            <person name="Sharon I."/>
            <person name="Castelle C.J."/>
            <person name="Probst A.J."/>
            <person name="Thomas B.C."/>
            <person name="Singh A."/>
            <person name="Wilkins M.J."/>
            <person name="Karaoz U."/>
            <person name="Brodie E.L."/>
            <person name="Williams K.H."/>
            <person name="Hubbard S.S."/>
            <person name="Banfield J.F."/>
        </authorList>
    </citation>
    <scope>NUCLEOTIDE SEQUENCE [LARGE SCALE GENOMIC DNA]</scope>
</reference>
<dbReference type="PANTHER" id="PTHR44591">
    <property type="entry name" value="STRESS RESPONSE REGULATOR PROTEIN 1"/>
    <property type="match status" value="1"/>
</dbReference>
<organism evidence="4 5">
    <name type="scientific">Candidatus Colwellbacteria bacterium RIFCSPLOWO2_01_FULL_48_10</name>
    <dbReference type="NCBI Taxonomy" id="1797690"/>
    <lineage>
        <taxon>Bacteria</taxon>
        <taxon>Candidatus Colwelliibacteriota</taxon>
    </lineage>
</organism>
<dbReference type="Pfam" id="PF00072">
    <property type="entry name" value="Response_reg"/>
    <property type="match status" value="1"/>
</dbReference>
<dbReference type="AlphaFoldDB" id="A0A1G1Z6D5"/>
<dbReference type="PROSITE" id="PS50110">
    <property type="entry name" value="RESPONSE_REGULATORY"/>
    <property type="match status" value="1"/>
</dbReference>
<feature type="modified residue" description="4-aspartylphosphate" evidence="2">
    <location>
        <position position="57"/>
    </location>
</feature>
<dbReference type="SUPFAM" id="SSF52172">
    <property type="entry name" value="CheY-like"/>
    <property type="match status" value="1"/>
</dbReference>
<accession>A0A1G1Z6D5</accession>
<feature type="domain" description="Response regulatory" evidence="3">
    <location>
        <begin position="7"/>
        <end position="125"/>
    </location>
</feature>
<comment type="caution">
    <text evidence="4">The sequence shown here is derived from an EMBL/GenBank/DDBJ whole genome shotgun (WGS) entry which is preliminary data.</text>
</comment>
<dbReference type="STRING" id="1797690.A3B23_02935"/>
<dbReference type="PANTHER" id="PTHR44591:SF3">
    <property type="entry name" value="RESPONSE REGULATORY DOMAIN-CONTAINING PROTEIN"/>
    <property type="match status" value="1"/>
</dbReference>
<evidence type="ECO:0000313" key="5">
    <source>
        <dbReference type="Proteomes" id="UP000178744"/>
    </source>
</evidence>
<protein>
    <recommendedName>
        <fullName evidence="3">Response regulatory domain-containing protein</fullName>
    </recommendedName>
</protein>
<dbReference type="Gene3D" id="3.40.50.2300">
    <property type="match status" value="1"/>
</dbReference>
<evidence type="ECO:0000256" key="1">
    <source>
        <dbReference type="ARBA" id="ARBA00022553"/>
    </source>
</evidence>
<dbReference type="InterPro" id="IPR011006">
    <property type="entry name" value="CheY-like_superfamily"/>
</dbReference>
<dbReference type="InterPro" id="IPR001789">
    <property type="entry name" value="Sig_transdc_resp-reg_receiver"/>
</dbReference>